<dbReference type="Gene3D" id="1.10.287.1080">
    <property type="entry name" value="MazG-like"/>
    <property type="match status" value="2"/>
</dbReference>
<dbReference type="GO" id="GO:0046047">
    <property type="term" value="P:TTP catabolic process"/>
    <property type="evidence" value="ECO:0007669"/>
    <property type="project" value="TreeGrafter"/>
</dbReference>
<dbReference type="InterPro" id="IPR000878">
    <property type="entry name" value="4pyrrol_Mease"/>
</dbReference>
<dbReference type="GO" id="GO:0046076">
    <property type="term" value="P:dTTP catabolic process"/>
    <property type="evidence" value="ECO:0007669"/>
    <property type="project" value="TreeGrafter"/>
</dbReference>
<accession>A0A1G5AKU1</accession>
<dbReference type="NCBIfam" id="NF007113">
    <property type="entry name" value="PRK09562.1"/>
    <property type="match status" value="1"/>
</dbReference>
<dbReference type="EMBL" id="FMUS01000001">
    <property type="protein sequence ID" value="SCX78471.1"/>
    <property type="molecule type" value="Genomic_DNA"/>
</dbReference>
<dbReference type="GO" id="GO:0006950">
    <property type="term" value="P:response to stress"/>
    <property type="evidence" value="ECO:0007669"/>
    <property type="project" value="UniProtKB-ARBA"/>
</dbReference>
<dbReference type="CDD" id="cd11529">
    <property type="entry name" value="NTP-PPase_MazG_Cterm"/>
    <property type="match status" value="1"/>
</dbReference>
<dbReference type="FunFam" id="1.10.287.1080:FF:000001">
    <property type="entry name" value="Nucleoside triphosphate pyrophosphohydrolase"/>
    <property type="match status" value="1"/>
</dbReference>
<dbReference type="InterPro" id="IPR048015">
    <property type="entry name" value="NTP-PPase_MazG-like_N"/>
</dbReference>
<dbReference type="InterPro" id="IPR048011">
    <property type="entry name" value="NTP-PPase_MazG-like_C"/>
</dbReference>
<dbReference type="GO" id="GO:0046052">
    <property type="term" value="P:UTP catabolic process"/>
    <property type="evidence" value="ECO:0007669"/>
    <property type="project" value="TreeGrafter"/>
</dbReference>
<keyword evidence="4" id="KW-1185">Reference proteome</keyword>
<dbReference type="STRING" id="1120976.SAMN03080606_00181"/>
<dbReference type="FunFam" id="1.10.287.1080:FF:000003">
    <property type="entry name" value="Nucleoside triphosphate pyrophosphohydrolase"/>
    <property type="match status" value="1"/>
</dbReference>
<name>A0A1G5AKU1_9FIRM</name>
<dbReference type="InterPro" id="IPR024180">
    <property type="entry name" value="Tetrapyrrole_Mease/MazG_pred"/>
</dbReference>
<protein>
    <submittedName>
        <fullName evidence="3">Tetrapyrrole methylase family protein / MazG family protein</fullName>
    </submittedName>
</protein>
<dbReference type="GO" id="GO:0032259">
    <property type="term" value="P:methylation"/>
    <property type="evidence" value="ECO:0007669"/>
    <property type="project" value="UniProtKB-KW"/>
</dbReference>
<dbReference type="GO" id="GO:0008168">
    <property type="term" value="F:methyltransferase activity"/>
    <property type="evidence" value="ECO:0007669"/>
    <property type="project" value="UniProtKB-KW"/>
</dbReference>
<dbReference type="InterPro" id="IPR035013">
    <property type="entry name" value="YabN_N"/>
</dbReference>
<dbReference type="PANTHER" id="PTHR30522:SF0">
    <property type="entry name" value="NUCLEOSIDE TRIPHOSPHATE PYROPHOSPHOHYDROLASE"/>
    <property type="match status" value="1"/>
</dbReference>
<dbReference type="CDD" id="cd11723">
    <property type="entry name" value="YabN_N_like"/>
    <property type="match status" value="1"/>
</dbReference>
<dbReference type="InterPro" id="IPR035996">
    <property type="entry name" value="4pyrrol_Methylase_sf"/>
</dbReference>
<dbReference type="GO" id="GO:0047429">
    <property type="term" value="F:nucleoside triphosphate diphosphatase activity"/>
    <property type="evidence" value="ECO:0007669"/>
    <property type="project" value="InterPro"/>
</dbReference>
<dbReference type="PIRSF" id="PIRSF002845">
    <property type="entry name" value="Ttrprl_mtas_MazG"/>
    <property type="match status" value="1"/>
</dbReference>
<feature type="domain" description="NTP pyrophosphohydrolase MazG-like" evidence="2">
    <location>
        <begin position="394"/>
        <end position="453"/>
    </location>
</feature>
<evidence type="ECO:0000313" key="4">
    <source>
        <dbReference type="Proteomes" id="UP000198636"/>
    </source>
</evidence>
<reference evidence="3 4" key="1">
    <citation type="submission" date="2016-10" db="EMBL/GenBank/DDBJ databases">
        <authorList>
            <person name="de Groot N.N."/>
        </authorList>
    </citation>
    <scope>NUCLEOTIDE SEQUENCE [LARGE SCALE GENOMIC DNA]</scope>
    <source>
        <strain evidence="3 4">DSM 18978</strain>
    </source>
</reference>
<dbReference type="GO" id="GO:0046081">
    <property type="term" value="P:dUTP catabolic process"/>
    <property type="evidence" value="ECO:0007669"/>
    <property type="project" value="TreeGrafter"/>
</dbReference>
<proteinExistence type="predicted"/>
<evidence type="ECO:0000259" key="2">
    <source>
        <dbReference type="Pfam" id="PF03819"/>
    </source>
</evidence>
<keyword evidence="3" id="KW-0808">Transferase</keyword>
<dbReference type="RefSeq" id="WP_091538886.1">
    <property type="nucleotide sequence ID" value="NZ_FMUS01000001.1"/>
</dbReference>
<evidence type="ECO:0000259" key="1">
    <source>
        <dbReference type="Pfam" id="PF00590"/>
    </source>
</evidence>
<dbReference type="InterPro" id="IPR004518">
    <property type="entry name" value="MazG-like_dom"/>
</dbReference>
<evidence type="ECO:0000313" key="3">
    <source>
        <dbReference type="EMBL" id="SCX78471.1"/>
    </source>
</evidence>
<organism evidence="3 4">
    <name type="scientific">Alkaliphilus peptidifermentans DSM 18978</name>
    <dbReference type="NCBI Taxonomy" id="1120976"/>
    <lineage>
        <taxon>Bacteria</taxon>
        <taxon>Bacillati</taxon>
        <taxon>Bacillota</taxon>
        <taxon>Clostridia</taxon>
        <taxon>Peptostreptococcales</taxon>
        <taxon>Natronincolaceae</taxon>
        <taxon>Alkaliphilus</taxon>
    </lineage>
</organism>
<dbReference type="InterPro" id="IPR014777">
    <property type="entry name" value="4pyrrole_Mease_sub1"/>
</dbReference>
<dbReference type="CDD" id="cd11528">
    <property type="entry name" value="NTP-PPase_MazG_Nterm"/>
    <property type="match status" value="1"/>
</dbReference>
<dbReference type="OrthoDB" id="9808939at2"/>
<dbReference type="Gene3D" id="3.40.1010.10">
    <property type="entry name" value="Cobalt-precorrin-4 Transmethylase, Domain 1"/>
    <property type="match status" value="1"/>
</dbReference>
<dbReference type="SUPFAM" id="SSF101386">
    <property type="entry name" value="all-alpha NTP pyrophosphatases"/>
    <property type="match status" value="2"/>
</dbReference>
<keyword evidence="3" id="KW-0489">Methyltransferase</keyword>
<feature type="domain" description="NTP pyrophosphohydrolase MazG-like" evidence="2">
    <location>
        <begin position="255"/>
        <end position="328"/>
    </location>
</feature>
<dbReference type="Pfam" id="PF03819">
    <property type="entry name" value="MazG"/>
    <property type="match status" value="2"/>
</dbReference>
<dbReference type="Pfam" id="PF00590">
    <property type="entry name" value="TP_methylase"/>
    <property type="match status" value="1"/>
</dbReference>
<dbReference type="InterPro" id="IPR011551">
    <property type="entry name" value="NTP_PyrPHydrolase_MazG"/>
</dbReference>
<dbReference type="GO" id="GO:0046061">
    <property type="term" value="P:dATP catabolic process"/>
    <property type="evidence" value="ECO:0007669"/>
    <property type="project" value="TreeGrafter"/>
</dbReference>
<dbReference type="AlphaFoldDB" id="A0A1G5AKU1"/>
<dbReference type="SUPFAM" id="SSF53790">
    <property type="entry name" value="Tetrapyrrole methylase"/>
    <property type="match status" value="1"/>
</dbReference>
<dbReference type="PANTHER" id="PTHR30522">
    <property type="entry name" value="NUCLEOSIDE TRIPHOSPHATE PYROPHOSPHOHYDROLASE"/>
    <property type="match status" value="1"/>
</dbReference>
<sequence>MGRITIVGLGPGAKDHLTFAVLTELKKDKEIYLRTEKHPTVEFLTEEGISFKSFDYAYSEIDSFEEVYQHIALALLEEGRGKEIVYAVPGHPYVAETTVQHLIKAAEGTDIQIDVLPAMSFLDVLLPVLGVDPVDGFKLIDALQLDKQEPDTDSATIITQVYDTFVASQVKLRLMDYYDDEQEIVVVRAAGVPGVEKIEKLPLYQLDRLDWIDYLTSLYIPRIDMIQKKYYNMNNLGSLMERLRNKDGCPWDIEQTHESLKPYLIEESYEVIEAIDLKDDYLLEEELGDLLLQVVFHSQIAKERNAFNLQDVIGGIAQKLIFRHPHVFKDTRVDNCQEALESWEQQKQKEKQLKSYTQSMLSVPKQLPALMRANKIQQKAAKVGFDWDDINDVLNKIHEELEELKQAHQEGIFDKIAEEGGDLLFAVVNLLRFYKVEPEDALSRTISKFIKRFNYIEENAVMAGKKLEEMTLVEMDELWEASKK</sequence>
<dbReference type="Proteomes" id="UP000198636">
    <property type="component" value="Unassembled WGS sequence"/>
</dbReference>
<gene>
    <name evidence="3" type="ORF">SAMN03080606_00181</name>
</gene>
<dbReference type="GO" id="GO:0006203">
    <property type="term" value="P:dGTP catabolic process"/>
    <property type="evidence" value="ECO:0007669"/>
    <property type="project" value="TreeGrafter"/>
</dbReference>
<feature type="domain" description="Tetrapyrrole methylase" evidence="1">
    <location>
        <begin position="3"/>
        <end position="206"/>
    </location>
</feature>
<dbReference type="NCBIfam" id="TIGR00444">
    <property type="entry name" value="mazG"/>
    <property type="match status" value="1"/>
</dbReference>